<dbReference type="SUPFAM" id="SSF88659">
    <property type="entry name" value="Sigma3 and sigma4 domains of RNA polymerase sigma factors"/>
    <property type="match status" value="1"/>
</dbReference>
<evidence type="ECO:0000259" key="1">
    <source>
        <dbReference type="Pfam" id="PF22029"/>
    </source>
</evidence>
<dbReference type="Pfam" id="PF22233">
    <property type="entry name" value="PhyR_sigma-like"/>
    <property type="match status" value="1"/>
</dbReference>
<reference evidence="3 4" key="1">
    <citation type="submission" date="2018-10" db="EMBL/GenBank/DDBJ databases">
        <title>Comparative analysis of microorganisms from saline springs in Andes Mountain Range, Colombia.</title>
        <authorList>
            <person name="Rubin E."/>
        </authorList>
    </citation>
    <scope>NUCLEOTIDE SEQUENCE [LARGE SCALE GENOMIC DNA]</scope>
    <source>
        <strain evidence="3 4">USBA 36</strain>
    </source>
</reference>
<proteinExistence type="predicted"/>
<dbReference type="InterPro" id="IPR053867">
    <property type="entry name" value="PhyR_sigma4"/>
</dbReference>
<name>A0A420WAU1_9PROT</name>
<evidence type="ECO:0000313" key="4">
    <source>
        <dbReference type="Proteomes" id="UP000277424"/>
    </source>
</evidence>
<dbReference type="GO" id="GO:0000428">
    <property type="term" value="C:DNA-directed RNA polymerase complex"/>
    <property type="evidence" value="ECO:0007669"/>
    <property type="project" value="UniProtKB-KW"/>
</dbReference>
<evidence type="ECO:0000259" key="2">
    <source>
        <dbReference type="Pfam" id="PF22233"/>
    </source>
</evidence>
<protein>
    <submittedName>
        <fullName evidence="3">DNA-directed RNA polymerase specialized sigma24 family protein</fullName>
    </submittedName>
</protein>
<dbReference type="OrthoDB" id="9786101at2"/>
<keyword evidence="3" id="KW-0804">Transcription</keyword>
<dbReference type="Proteomes" id="UP000277424">
    <property type="component" value="Unassembled WGS sequence"/>
</dbReference>
<sequence>MMSHSTDLTEALPYLRRYAHALSGSRSRGDAYVKLCLETCLEEPQRLTGIGGTKVRLFALFHEVWSVVALTLPQLDEDMADGVGLDDPLADGLQSLPALKRQVFLLGRLEGFSAIEIATILHIDEADARRRLDEATALLRRRMIDRHLLQGGAAGVSDDEDAFDVPLQAPSFVRRTADRAPAFQQ</sequence>
<keyword evidence="3" id="KW-0240">DNA-directed RNA polymerase</keyword>
<gene>
    <name evidence="3" type="ORF">BCL74_3427</name>
</gene>
<dbReference type="InterPro" id="IPR053866">
    <property type="entry name" value="PhyR_sigma2"/>
</dbReference>
<organism evidence="3 4">
    <name type="scientific">Oceanibaculum indicum</name>
    <dbReference type="NCBI Taxonomy" id="526216"/>
    <lineage>
        <taxon>Bacteria</taxon>
        <taxon>Pseudomonadati</taxon>
        <taxon>Pseudomonadota</taxon>
        <taxon>Alphaproteobacteria</taxon>
        <taxon>Rhodospirillales</taxon>
        <taxon>Oceanibaculaceae</taxon>
        <taxon>Oceanibaculum</taxon>
    </lineage>
</organism>
<dbReference type="Pfam" id="PF22029">
    <property type="entry name" value="PhyR_sigma2"/>
    <property type="match status" value="1"/>
</dbReference>
<evidence type="ECO:0000313" key="3">
    <source>
        <dbReference type="EMBL" id="RKQ68108.1"/>
    </source>
</evidence>
<comment type="caution">
    <text evidence="3">The sequence shown here is derived from an EMBL/GenBank/DDBJ whole genome shotgun (WGS) entry which is preliminary data.</text>
</comment>
<dbReference type="RefSeq" id="WP_008943840.1">
    <property type="nucleotide sequence ID" value="NZ_RBIG01000004.1"/>
</dbReference>
<dbReference type="Gene3D" id="1.20.140.160">
    <property type="match status" value="1"/>
</dbReference>
<feature type="domain" description="PhyR sigma4" evidence="2">
    <location>
        <begin position="93"/>
        <end position="137"/>
    </location>
</feature>
<dbReference type="InterPro" id="IPR013324">
    <property type="entry name" value="RNA_pol_sigma_r3/r4-like"/>
</dbReference>
<dbReference type="AlphaFoldDB" id="A0A420WAU1"/>
<accession>A0A420WAU1</accession>
<feature type="domain" description="PhyR sigma2" evidence="1">
    <location>
        <begin position="9"/>
        <end position="62"/>
    </location>
</feature>
<dbReference type="EMBL" id="RBIG01000004">
    <property type="protein sequence ID" value="RKQ68108.1"/>
    <property type="molecule type" value="Genomic_DNA"/>
</dbReference>